<comment type="caution">
    <text evidence="3">The sequence shown here is derived from an EMBL/GenBank/DDBJ whole genome shotgun (WGS) entry which is preliminary data.</text>
</comment>
<reference evidence="3 4" key="1">
    <citation type="submission" date="2023-12" db="EMBL/GenBank/DDBJ databases">
        <title>A high-quality genome assembly for Dillenia turbinata (Dilleniales).</title>
        <authorList>
            <person name="Chanderbali A."/>
        </authorList>
    </citation>
    <scope>NUCLEOTIDE SEQUENCE [LARGE SCALE GENOMIC DNA]</scope>
    <source>
        <strain evidence="3">LSX21</strain>
        <tissue evidence="3">Leaf</tissue>
    </source>
</reference>
<evidence type="ECO:0000313" key="3">
    <source>
        <dbReference type="EMBL" id="KAK6918265.1"/>
    </source>
</evidence>
<sequence>MVFPLESSQISVYQDEDEEQDASITSQLLTAKVIVLPRVITNISMPPQTEYQRQNKFLLNIIVGQCPSIFQLFPSEYKPLSIRWNTFFILNLSLHIANSIRALNLKEVNYLTWRRAITNALLSKHKIVFVDGRLPKPAEGDPDEENWITCNSMVMSWILNSLNKELHDSIVYHDTARDEELESSQNGEDDNNQLAQVEDLKPMTKLTRAR</sequence>
<protein>
    <submittedName>
        <fullName evidence="3">Retrotransposon Copia-like, N-terminal</fullName>
    </submittedName>
</protein>
<gene>
    <name evidence="3" type="ORF">RJ641_016687</name>
</gene>
<dbReference type="Proteomes" id="UP001370490">
    <property type="component" value="Unassembled WGS sequence"/>
</dbReference>
<feature type="compositionally biased region" description="Acidic residues" evidence="1">
    <location>
        <begin position="179"/>
        <end position="191"/>
    </location>
</feature>
<name>A0AAN8UMD6_9MAGN</name>
<dbReference type="EMBL" id="JBAMMX010000022">
    <property type="protein sequence ID" value="KAK6918265.1"/>
    <property type="molecule type" value="Genomic_DNA"/>
</dbReference>
<organism evidence="3 4">
    <name type="scientific">Dillenia turbinata</name>
    <dbReference type="NCBI Taxonomy" id="194707"/>
    <lineage>
        <taxon>Eukaryota</taxon>
        <taxon>Viridiplantae</taxon>
        <taxon>Streptophyta</taxon>
        <taxon>Embryophyta</taxon>
        <taxon>Tracheophyta</taxon>
        <taxon>Spermatophyta</taxon>
        <taxon>Magnoliopsida</taxon>
        <taxon>eudicotyledons</taxon>
        <taxon>Gunneridae</taxon>
        <taxon>Pentapetalae</taxon>
        <taxon>Dilleniales</taxon>
        <taxon>Dilleniaceae</taxon>
        <taxon>Dillenia</taxon>
    </lineage>
</organism>
<dbReference type="PANTHER" id="PTHR37610">
    <property type="entry name" value="CCHC-TYPE DOMAIN-CONTAINING PROTEIN"/>
    <property type="match status" value="1"/>
</dbReference>
<feature type="region of interest" description="Disordered" evidence="1">
    <location>
        <begin position="178"/>
        <end position="210"/>
    </location>
</feature>
<keyword evidence="4" id="KW-1185">Reference proteome</keyword>
<evidence type="ECO:0000256" key="1">
    <source>
        <dbReference type="SAM" id="MobiDB-lite"/>
    </source>
</evidence>
<accession>A0AAN8UMD6</accession>
<dbReference type="InterPro" id="IPR029472">
    <property type="entry name" value="Copia-like_N"/>
</dbReference>
<dbReference type="AlphaFoldDB" id="A0AAN8UMD6"/>
<feature type="domain" description="Retrotransposon Copia-like N-terminal" evidence="2">
    <location>
        <begin position="103"/>
        <end position="138"/>
    </location>
</feature>
<dbReference type="PANTHER" id="PTHR37610:SF97">
    <property type="entry name" value="RETROTRANSPOSON GAG DOMAIN-CONTAINING PROTEIN"/>
    <property type="match status" value="1"/>
</dbReference>
<dbReference type="Pfam" id="PF14244">
    <property type="entry name" value="Retrotran_gag_3"/>
    <property type="match status" value="1"/>
</dbReference>
<evidence type="ECO:0000313" key="4">
    <source>
        <dbReference type="Proteomes" id="UP001370490"/>
    </source>
</evidence>
<evidence type="ECO:0000259" key="2">
    <source>
        <dbReference type="Pfam" id="PF14244"/>
    </source>
</evidence>
<proteinExistence type="predicted"/>